<dbReference type="InterPro" id="IPR010982">
    <property type="entry name" value="Lambda_DNA-bd_dom_sf"/>
</dbReference>
<dbReference type="EMBL" id="VDDA01000001">
    <property type="protein sequence ID" value="TNC16503.1"/>
    <property type="molecule type" value="Genomic_DNA"/>
</dbReference>
<gene>
    <name evidence="2" type="ORF">FF100_04015</name>
</gene>
<dbReference type="PROSITE" id="PS50943">
    <property type="entry name" value="HTH_CROC1"/>
    <property type="match status" value="1"/>
</dbReference>
<dbReference type="Pfam" id="PF01381">
    <property type="entry name" value="HTH_3"/>
    <property type="match status" value="1"/>
</dbReference>
<dbReference type="CDD" id="cd00093">
    <property type="entry name" value="HTH_XRE"/>
    <property type="match status" value="1"/>
</dbReference>
<feature type="domain" description="HTH cro/C1-type" evidence="1">
    <location>
        <begin position="14"/>
        <end position="67"/>
    </location>
</feature>
<proteinExistence type="predicted"/>
<keyword evidence="3" id="KW-1185">Reference proteome</keyword>
<dbReference type="SMART" id="SM00530">
    <property type="entry name" value="HTH_XRE"/>
    <property type="match status" value="1"/>
</dbReference>
<reference evidence="2 3" key="1">
    <citation type="submission" date="2019-06" db="EMBL/GenBank/DDBJ databases">
        <title>Genome of Methylobacterium sp. 17Sr1-39.</title>
        <authorList>
            <person name="Seo T."/>
        </authorList>
    </citation>
    <scope>NUCLEOTIDE SEQUENCE [LARGE SCALE GENOMIC DNA]</scope>
    <source>
        <strain evidence="2 3">17Sr1-39</strain>
    </source>
</reference>
<dbReference type="Proteomes" id="UP000305267">
    <property type="component" value="Unassembled WGS sequence"/>
</dbReference>
<evidence type="ECO:0000259" key="1">
    <source>
        <dbReference type="PROSITE" id="PS50943"/>
    </source>
</evidence>
<organism evidence="2 3">
    <name type="scientific">Methylobacterium terricola</name>
    <dbReference type="NCBI Taxonomy" id="2583531"/>
    <lineage>
        <taxon>Bacteria</taxon>
        <taxon>Pseudomonadati</taxon>
        <taxon>Pseudomonadota</taxon>
        <taxon>Alphaproteobacteria</taxon>
        <taxon>Hyphomicrobiales</taxon>
        <taxon>Methylobacteriaceae</taxon>
        <taxon>Methylobacterium</taxon>
    </lineage>
</organism>
<accession>A0A5C4LQY5</accession>
<dbReference type="OrthoDB" id="4419620at2"/>
<comment type="caution">
    <text evidence="2">The sequence shown here is derived from an EMBL/GenBank/DDBJ whole genome shotgun (WGS) entry which is preliminary data.</text>
</comment>
<dbReference type="GO" id="GO:0003677">
    <property type="term" value="F:DNA binding"/>
    <property type="evidence" value="ECO:0007669"/>
    <property type="project" value="InterPro"/>
</dbReference>
<evidence type="ECO:0000313" key="2">
    <source>
        <dbReference type="EMBL" id="TNC16503.1"/>
    </source>
</evidence>
<dbReference type="SUPFAM" id="SSF47413">
    <property type="entry name" value="lambda repressor-like DNA-binding domains"/>
    <property type="match status" value="1"/>
</dbReference>
<evidence type="ECO:0000313" key="3">
    <source>
        <dbReference type="Proteomes" id="UP000305267"/>
    </source>
</evidence>
<dbReference type="AlphaFoldDB" id="A0A5C4LQY5"/>
<dbReference type="InterPro" id="IPR001387">
    <property type="entry name" value="Cro/C1-type_HTH"/>
</dbReference>
<sequence length="90" mass="10001">MNSVEKLISGPQCRAARALLDWSREDLAEASKVSRAAIADFEAGKRQVRERTVDDIREAFEKAGLEFIPENGGGAGIRFRNRADGTREEH</sequence>
<dbReference type="Gene3D" id="1.10.260.40">
    <property type="entry name" value="lambda repressor-like DNA-binding domains"/>
    <property type="match status" value="1"/>
</dbReference>
<name>A0A5C4LQY5_9HYPH</name>
<protein>
    <submittedName>
        <fullName evidence="2">Helix-turn-helix transcriptional regulator</fullName>
    </submittedName>
</protein>